<dbReference type="EMBL" id="CAJVPY010004288">
    <property type="protein sequence ID" value="CAG8615076.1"/>
    <property type="molecule type" value="Genomic_DNA"/>
</dbReference>
<evidence type="ECO:0000313" key="2">
    <source>
        <dbReference type="Proteomes" id="UP000789405"/>
    </source>
</evidence>
<organism evidence="1 2">
    <name type="scientific">Dentiscutata erythropus</name>
    <dbReference type="NCBI Taxonomy" id="1348616"/>
    <lineage>
        <taxon>Eukaryota</taxon>
        <taxon>Fungi</taxon>
        <taxon>Fungi incertae sedis</taxon>
        <taxon>Mucoromycota</taxon>
        <taxon>Glomeromycotina</taxon>
        <taxon>Glomeromycetes</taxon>
        <taxon>Diversisporales</taxon>
        <taxon>Gigasporaceae</taxon>
        <taxon>Dentiscutata</taxon>
    </lineage>
</organism>
<dbReference type="Proteomes" id="UP000789405">
    <property type="component" value="Unassembled WGS sequence"/>
</dbReference>
<proteinExistence type="predicted"/>
<name>A0A9N9CXD4_9GLOM</name>
<gene>
    <name evidence="1" type="ORF">DERYTH_LOCUS8343</name>
</gene>
<reference evidence="1" key="1">
    <citation type="submission" date="2021-06" db="EMBL/GenBank/DDBJ databases">
        <authorList>
            <person name="Kallberg Y."/>
            <person name="Tangrot J."/>
            <person name="Rosling A."/>
        </authorList>
    </citation>
    <scope>NUCLEOTIDE SEQUENCE</scope>
    <source>
        <strain evidence="1">MA453B</strain>
    </source>
</reference>
<comment type="caution">
    <text evidence="1">The sequence shown here is derived from an EMBL/GenBank/DDBJ whole genome shotgun (WGS) entry which is preliminary data.</text>
</comment>
<keyword evidence="2" id="KW-1185">Reference proteome</keyword>
<accession>A0A9N9CXD4</accession>
<feature type="non-terminal residue" evidence="1">
    <location>
        <position position="52"/>
    </location>
</feature>
<evidence type="ECO:0000313" key="1">
    <source>
        <dbReference type="EMBL" id="CAG8615076.1"/>
    </source>
</evidence>
<dbReference type="AlphaFoldDB" id="A0A9N9CXD4"/>
<sequence length="52" mass="6288">MEIDNAELNQLELELYNNQGLNSKTPTFTKPRKFQIKEYANDNNIINQRRRY</sequence>
<protein>
    <submittedName>
        <fullName evidence="1">1932_t:CDS:1</fullName>
    </submittedName>
</protein>